<protein>
    <submittedName>
        <fullName evidence="2">SDR family oxidoreductase</fullName>
    </submittedName>
</protein>
<dbReference type="EMBL" id="SOHE01000010">
    <property type="protein sequence ID" value="TFD55347.1"/>
    <property type="molecule type" value="Genomic_DNA"/>
</dbReference>
<evidence type="ECO:0000313" key="3">
    <source>
        <dbReference type="Proteomes" id="UP000297447"/>
    </source>
</evidence>
<organism evidence="2 3">
    <name type="scientific">Cryobacterium frigoriphilum</name>
    <dbReference type="NCBI Taxonomy" id="1259150"/>
    <lineage>
        <taxon>Bacteria</taxon>
        <taxon>Bacillati</taxon>
        <taxon>Actinomycetota</taxon>
        <taxon>Actinomycetes</taxon>
        <taxon>Micrococcales</taxon>
        <taxon>Microbacteriaceae</taxon>
        <taxon>Cryobacterium</taxon>
    </lineage>
</organism>
<gene>
    <name evidence="2" type="ORF">E3T55_01320</name>
</gene>
<sequence length="286" mass="32043">MSEPAVFVTGATGIVGGAVVRHLLNRDVPVIAAVRSVTDTAMLPAGAVARQFDFDSTPAELTQALVGVDRLFLMRPPPIENVACYLFPLIDAAQKAQIRQIVFLSLQGVQSNRKTPHHAGEKYLRQQNVPYTFLRPNFFMQNLSTTYAQRIRDQSEIFVPAGRSRTAFVDARDIGRVAARVFTEPGHLRKAYTLSGEQSLSYSNIADIMTDVLARPIRYSRPTEAEYLAQLAAEGHPTAYIDVQKMIYRVVRWNISAFPNRTIRKLTGMPATTFREFAHDSRTTWQ</sequence>
<dbReference type="PANTHER" id="PTHR43162">
    <property type="match status" value="1"/>
</dbReference>
<dbReference type="InterPro" id="IPR036291">
    <property type="entry name" value="NAD(P)-bd_dom_sf"/>
</dbReference>
<accession>A0A4R9AAP2</accession>
<dbReference type="InterPro" id="IPR008030">
    <property type="entry name" value="NmrA-like"/>
</dbReference>
<dbReference type="Gene3D" id="3.90.25.10">
    <property type="entry name" value="UDP-galactose 4-epimerase, domain 1"/>
    <property type="match status" value="1"/>
</dbReference>
<dbReference type="PANTHER" id="PTHR43162:SF1">
    <property type="entry name" value="PRESTALK A DIFFERENTIATION PROTEIN A"/>
    <property type="match status" value="1"/>
</dbReference>
<dbReference type="InterPro" id="IPR051604">
    <property type="entry name" value="Ergot_Alk_Oxidoreductase"/>
</dbReference>
<comment type="caution">
    <text evidence="2">The sequence shown here is derived from an EMBL/GenBank/DDBJ whole genome shotgun (WGS) entry which is preliminary data.</text>
</comment>
<feature type="domain" description="NmrA-like" evidence="1">
    <location>
        <begin position="6"/>
        <end position="238"/>
    </location>
</feature>
<dbReference type="AlphaFoldDB" id="A0A4R9AAP2"/>
<reference evidence="2 3" key="1">
    <citation type="submission" date="2019-03" db="EMBL/GenBank/DDBJ databases">
        <title>Genomics of glacier-inhabiting Cryobacterium strains.</title>
        <authorList>
            <person name="Liu Q."/>
            <person name="Xin Y.-H."/>
        </authorList>
    </citation>
    <scope>NUCLEOTIDE SEQUENCE [LARGE SCALE GENOMIC DNA]</scope>
    <source>
        <strain evidence="2 3">Hh14</strain>
    </source>
</reference>
<dbReference type="RefSeq" id="WP_134517783.1">
    <property type="nucleotide sequence ID" value="NZ_SOHE01000010.1"/>
</dbReference>
<keyword evidence="3" id="KW-1185">Reference proteome</keyword>
<proteinExistence type="predicted"/>
<dbReference type="SUPFAM" id="SSF51735">
    <property type="entry name" value="NAD(P)-binding Rossmann-fold domains"/>
    <property type="match status" value="1"/>
</dbReference>
<dbReference type="OrthoDB" id="5180065at2"/>
<dbReference type="Proteomes" id="UP000297447">
    <property type="component" value="Unassembled WGS sequence"/>
</dbReference>
<dbReference type="CDD" id="cd05269">
    <property type="entry name" value="TMR_SDR_a"/>
    <property type="match status" value="1"/>
</dbReference>
<evidence type="ECO:0000313" key="2">
    <source>
        <dbReference type="EMBL" id="TFD55347.1"/>
    </source>
</evidence>
<dbReference type="Gene3D" id="3.40.50.720">
    <property type="entry name" value="NAD(P)-binding Rossmann-like Domain"/>
    <property type="match status" value="1"/>
</dbReference>
<dbReference type="Pfam" id="PF05368">
    <property type="entry name" value="NmrA"/>
    <property type="match status" value="1"/>
</dbReference>
<name>A0A4R9AAP2_9MICO</name>
<evidence type="ECO:0000259" key="1">
    <source>
        <dbReference type="Pfam" id="PF05368"/>
    </source>
</evidence>